<reference evidence="1 2" key="1">
    <citation type="submission" date="2019-02" db="EMBL/GenBank/DDBJ databases">
        <title>Deep-cultivation of Planctomycetes and their phenomic and genomic characterization uncovers novel biology.</title>
        <authorList>
            <person name="Wiegand S."/>
            <person name="Jogler M."/>
            <person name="Boedeker C."/>
            <person name="Pinto D."/>
            <person name="Vollmers J."/>
            <person name="Rivas-Marin E."/>
            <person name="Kohn T."/>
            <person name="Peeters S.H."/>
            <person name="Heuer A."/>
            <person name="Rast P."/>
            <person name="Oberbeckmann S."/>
            <person name="Bunk B."/>
            <person name="Jeske O."/>
            <person name="Meyerdierks A."/>
            <person name="Storesund J.E."/>
            <person name="Kallscheuer N."/>
            <person name="Luecker S."/>
            <person name="Lage O.M."/>
            <person name="Pohl T."/>
            <person name="Merkel B.J."/>
            <person name="Hornburger P."/>
            <person name="Mueller R.-W."/>
            <person name="Bruemmer F."/>
            <person name="Labrenz M."/>
            <person name="Spormann A.M."/>
            <person name="Op Den Camp H."/>
            <person name="Overmann J."/>
            <person name="Amann R."/>
            <person name="Jetten M.S.M."/>
            <person name="Mascher T."/>
            <person name="Medema M.H."/>
            <person name="Devos D.P."/>
            <person name="Kaster A.-K."/>
            <person name="Ovreas L."/>
            <person name="Rohde M."/>
            <person name="Galperin M.Y."/>
            <person name="Jogler C."/>
        </authorList>
    </citation>
    <scope>NUCLEOTIDE SEQUENCE [LARGE SCALE GENOMIC DNA]</scope>
    <source>
        <strain evidence="1 2">Pla52n</strain>
    </source>
</reference>
<gene>
    <name evidence="1" type="ORF">Pla52n_47580</name>
</gene>
<organism evidence="1 2">
    <name type="scientific">Stieleria varia</name>
    <dbReference type="NCBI Taxonomy" id="2528005"/>
    <lineage>
        <taxon>Bacteria</taxon>
        <taxon>Pseudomonadati</taxon>
        <taxon>Planctomycetota</taxon>
        <taxon>Planctomycetia</taxon>
        <taxon>Pirellulales</taxon>
        <taxon>Pirellulaceae</taxon>
        <taxon>Stieleria</taxon>
    </lineage>
</organism>
<protein>
    <submittedName>
        <fullName evidence="1">Uncharacterized protein</fullName>
    </submittedName>
</protein>
<sequence>MFCDVDLNRTLSIAWRLIDTDGYRTNPRKSFCANALRSLQ</sequence>
<accession>A0A5C6AG09</accession>
<comment type="caution">
    <text evidence="1">The sequence shown here is derived from an EMBL/GenBank/DDBJ whole genome shotgun (WGS) entry which is preliminary data.</text>
</comment>
<dbReference type="Proteomes" id="UP000320176">
    <property type="component" value="Unassembled WGS sequence"/>
</dbReference>
<evidence type="ECO:0000313" key="2">
    <source>
        <dbReference type="Proteomes" id="UP000320176"/>
    </source>
</evidence>
<proteinExistence type="predicted"/>
<dbReference type="EMBL" id="SJPN01000006">
    <property type="protein sequence ID" value="TWT98248.1"/>
    <property type="molecule type" value="Genomic_DNA"/>
</dbReference>
<evidence type="ECO:0000313" key="1">
    <source>
        <dbReference type="EMBL" id="TWT98248.1"/>
    </source>
</evidence>
<dbReference type="AlphaFoldDB" id="A0A5C6AG09"/>
<name>A0A5C6AG09_9BACT</name>
<keyword evidence="2" id="KW-1185">Reference proteome</keyword>